<keyword evidence="2" id="KW-1185">Reference proteome</keyword>
<gene>
    <name evidence="1" type="ORF">CYMTET_44471</name>
</gene>
<evidence type="ECO:0000313" key="1">
    <source>
        <dbReference type="EMBL" id="KAK3245981.1"/>
    </source>
</evidence>
<sequence>MLASHPIPGQTWTGPDGRYYSTPGRICEEDSSASQEPETVDSQDIQIPGSASVRTFPTITAKGLFEDNRSGLIESICQLSNRELLCGVEIVIMGNSVPQTDNYVVFQLEQLGSQYLRPEELGFDEDRLRILRNARAIWDFSPSNVQFWQRNGLPSFFVPLWTTLTQASISLGMLSLSRSPPSHTNAFDIDVLLFGTLNDRRLALGESLRQAGLVRAFGSDSGFRNI</sequence>
<proteinExistence type="predicted"/>
<protein>
    <submittedName>
        <fullName evidence="1">Uncharacterized protein</fullName>
    </submittedName>
</protein>
<dbReference type="EMBL" id="LGRX02030212">
    <property type="protein sequence ID" value="KAK3245981.1"/>
    <property type="molecule type" value="Genomic_DNA"/>
</dbReference>
<evidence type="ECO:0000313" key="2">
    <source>
        <dbReference type="Proteomes" id="UP001190700"/>
    </source>
</evidence>
<dbReference type="AlphaFoldDB" id="A0AAE0C062"/>
<name>A0AAE0C062_9CHLO</name>
<comment type="caution">
    <text evidence="1">The sequence shown here is derived from an EMBL/GenBank/DDBJ whole genome shotgun (WGS) entry which is preliminary data.</text>
</comment>
<dbReference type="Proteomes" id="UP001190700">
    <property type="component" value="Unassembled WGS sequence"/>
</dbReference>
<accession>A0AAE0C062</accession>
<organism evidence="1 2">
    <name type="scientific">Cymbomonas tetramitiformis</name>
    <dbReference type="NCBI Taxonomy" id="36881"/>
    <lineage>
        <taxon>Eukaryota</taxon>
        <taxon>Viridiplantae</taxon>
        <taxon>Chlorophyta</taxon>
        <taxon>Pyramimonadophyceae</taxon>
        <taxon>Pyramimonadales</taxon>
        <taxon>Pyramimonadaceae</taxon>
        <taxon>Cymbomonas</taxon>
    </lineage>
</organism>
<reference evidence="1 2" key="1">
    <citation type="journal article" date="2015" name="Genome Biol. Evol.">
        <title>Comparative Genomics of a Bacterivorous Green Alga Reveals Evolutionary Causalities and Consequences of Phago-Mixotrophic Mode of Nutrition.</title>
        <authorList>
            <person name="Burns J.A."/>
            <person name="Paasch A."/>
            <person name="Narechania A."/>
            <person name="Kim E."/>
        </authorList>
    </citation>
    <scope>NUCLEOTIDE SEQUENCE [LARGE SCALE GENOMIC DNA]</scope>
    <source>
        <strain evidence="1 2">PLY_AMNH</strain>
    </source>
</reference>